<dbReference type="EMBL" id="CM029040">
    <property type="protein sequence ID" value="KAG2638795.1"/>
    <property type="molecule type" value="Genomic_DNA"/>
</dbReference>
<name>A0A8T0VV68_PANVG</name>
<sequence>MMQFQVTGEWTNSCLELHPPFRWRCRLRSQSRTEGCSRLPTRTGKAVANSSSPVCFCRVACLFISVIPVWLHLDFSEKCLLLGNHMRIAQEGRARQHEQLRAGATRWTELM</sequence>
<evidence type="ECO:0000313" key="1">
    <source>
        <dbReference type="EMBL" id="KAG2638795.1"/>
    </source>
</evidence>
<evidence type="ECO:0000313" key="2">
    <source>
        <dbReference type="Proteomes" id="UP000823388"/>
    </source>
</evidence>
<protein>
    <submittedName>
        <fullName evidence="1">Uncharacterized protein</fullName>
    </submittedName>
</protein>
<organism evidence="1 2">
    <name type="scientific">Panicum virgatum</name>
    <name type="common">Blackwell switchgrass</name>
    <dbReference type="NCBI Taxonomy" id="38727"/>
    <lineage>
        <taxon>Eukaryota</taxon>
        <taxon>Viridiplantae</taxon>
        <taxon>Streptophyta</taxon>
        <taxon>Embryophyta</taxon>
        <taxon>Tracheophyta</taxon>
        <taxon>Spermatophyta</taxon>
        <taxon>Magnoliopsida</taxon>
        <taxon>Liliopsida</taxon>
        <taxon>Poales</taxon>
        <taxon>Poaceae</taxon>
        <taxon>PACMAD clade</taxon>
        <taxon>Panicoideae</taxon>
        <taxon>Panicodae</taxon>
        <taxon>Paniceae</taxon>
        <taxon>Panicinae</taxon>
        <taxon>Panicum</taxon>
        <taxon>Panicum sect. Hiantes</taxon>
    </lineage>
</organism>
<keyword evidence="2" id="KW-1185">Reference proteome</keyword>
<dbReference type="AlphaFoldDB" id="A0A8T0VV68"/>
<reference evidence="1" key="1">
    <citation type="submission" date="2020-05" db="EMBL/GenBank/DDBJ databases">
        <title>WGS assembly of Panicum virgatum.</title>
        <authorList>
            <person name="Lovell J.T."/>
            <person name="Jenkins J."/>
            <person name="Shu S."/>
            <person name="Juenger T.E."/>
            <person name="Schmutz J."/>
        </authorList>
    </citation>
    <scope>NUCLEOTIDE SEQUENCE</scope>
    <source>
        <strain evidence="1">AP13</strain>
    </source>
</reference>
<comment type="caution">
    <text evidence="1">The sequence shown here is derived from an EMBL/GenBank/DDBJ whole genome shotgun (WGS) entry which is preliminary data.</text>
</comment>
<proteinExistence type="predicted"/>
<accession>A0A8T0VV68</accession>
<gene>
    <name evidence="1" type="ORF">PVAP13_2NG640400</name>
</gene>
<dbReference type="Proteomes" id="UP000823388">
    <property type="component" value="Chromosome 2N"/>
</dbReference>